<dbReference type="AlphaFoldDB" id="A0A6G1FC95"/>
<accession>A0A6G1FC95</accession>
<proteinExistence type="predicted"/>
<evidence type="ECO:0000313" key="2">
    <source>
        <dbReference type="Proteomes" id="UP000479710"/>
    </source>
</evidence>
<organism evidence="1 2">
    <name type="scientific">Oryza meyeriana var. granulata</name>
    <dbReference type="NCBI Taxonomy" id="110450"/>
    <lineage>
        <taxon>Eukaryota</taxon>
        <taxon>Viridiplantae</taxon>
        <taxon>Streptophyta</taxon>
        <taxon>Embryophyta</taxon>
        <taxon>Tracheophyta</taxon>
        <taxon>Spermatophyta</taxon>
        <taxon>Magnoliopsida</taxon>
        <taxon>Liliopsida</taxon>
        <taxon>Poales</taxon>
        <taxon>Poaceae</taxon>
        <taxon>BOP clade</taxon>
        <taxon>Oryzoideae</taxon>
        <taxon>Oryzeae</taxon>
        <taxon>Oryzinae</taxon>
        <taxon>Oryza</taxon>
        <taxon>Oryza meyeriana</taxon>
    </lineage>
</organism>
<dbReference type="Proteomes" id="UP000479710">
    <property type="component" value="Unassembled WGS sequence"/>
</dbReference>
<gene>
    <name evidence="1" type="ORF">E2562_025635</name>
</gene>
<reference evidence="1 2" key="1">
    <citation type="submission" date="2019-11" db="EMBL/GenBank/DDBJ databases">
        <title>Whole genome sequence of Oryza granulata.</title>
        <authorList>
            <person name="Li W."/>
        </authorList>
    </citation>
    <scope>NUCLEOTIDE SEQUENCE [LARGE SCALE GENOMIC DNA]</scope>
    <source>
        <strain evidence="2">cv. Menghai</strain>
        <tissue evidence="1">Leaf</tissue>
    </source>
</reference>
<name>A0A6G1FC95_9ORYZ</name>
<evidence type="ECO:0000313" key="1">
    <source>
        <dbReference type="EMBL" id="KAF0934540.1"/>
    </source>
</evidence>
<sequence>MGIYRHQVGLQSNGQPFSSTVVLDASSLLSRCITLSFLTRGSGGATSASSRRFHRCAPPVRLHPSQLSSGGGKINNSRLRASVGQGGSGTAASSIAAAPHKPMMQVQQGQKTGQVLRCRDNKPRAREEQYGRLVGAQAQGCSSQWPVLHHHNYPRIP</sequence>
<protein>
    <submittedName>
        <fullName evidence="1">Uncharacterized protein</fullName>
    </submittedName>
</protein>
<comment type="caution">
    <text evidence="1">The sequence shown here is derived from an EMBL/GenBank/DDBJ whole genome shotgun (WGS) entry which is preliminary data.</text>
</comment>
<keyword evidence="2" id="KW-1185">Reference proteome</keyword>
<dbReference type="EMBL" id="SPHZ02000001">
    <property type="protein sequence ID" value="KAF0934540.1"/>
    <property type="molecule type" value="Genomic_DNA"/>
</dbReference>